<evidence type="ECO:0000256" key="2">
    <source>
        <dbReference type="ARBA" id="ARBA00009948"/>
    </source>
</evidence>
<accession>A0ABN0MYZ4</accession>
<dbReference type="InterPro" id="IPR023193">
    <property type="entry name" value="EPSP_synthase_CS"/>
</dbReference>
<keyword evidence="4 7" id="KW-0808">Transferase</keyword>
<gene>
    <name evidence="7 9" type="primary">aroA</name>
    <name evidence="9" type="ORF">H359_0812</name>
</gene>
<dbReference type="PROSITE" id="PS00885">
    <property type="entry name" value="EPSP_SYNTHASE_2"/>
    <property type="match status" value="1"/>
</dbReference>
<comment type="similarity">
    <text evidence="2 7">Belongs to the EPSP synthase family.</text>
</comment>
<evidence type="ECO:0000256" key="1">
    <source>
        <dbReference type="ARBA" id="ARBA00004811"/>
    </source>
</evidence>
<feature type="binding site" evidence="7">
    <location>
        <position position="21"/>
    </location>
    <ligand>
        <name>phosphoenolpyruvate</name>
        <dbReference type="ChEBI" id="CHEBI:58702"/>
    </ligand>
</feature>
<feature type="binding site" evidence="7">
    <location>
        <position position="305"/>
    </location>
    <ligand>
        <name>3-phosphoshikimate</name>
        <dbReference type="ChEBI" id="CHEBI:145989"/>
    </ligand>
</feature>
<dbReference type="EC" id="2.5.1.19" evidence="7"/>
<feature type="binding site" evidence="7">
    <location>
        <position position="26"/>
    </location>
    <ligand>
        <name>3-phosphoshikimate</name>
        <dbReference type="ChEBI" id="CHEBI:145989"/>
    </ligand>
</feature>
<dbReference type="GO" id="GO:0003866">
    <property type="term" value="F:3-phosphoshikimate 1-carboxyvinyltransferase activity"/>
    <property type="evidence" value="ECO:0007669"/>
    <property type="project" value="UniProtKB-EC"/>
</dbReference>
<comment type="caution">
    <text evidence="9">The sequence shown here is derived from an EMBL/GenBank/DDBJ whole genome shotgun (WGS) entry which is preliminary data.</text>
</comment>
<feature type="binding site" evidence="7">
    <location>
        <position position="21"/>
    </location>
    <ligand>
        <name>3-phosphoshikimate</name>
        <dbReference type="ChEBI" id="CHEBI:145989"/>
    </ligand>
</feature>
<feature type="binding site" evidence="7">
    <location>
        <position position="92"/>
    </location>
    <ligand>
        <name>phosphoenolpyruvate</name>
        <dbReference type="ChEBI" id="CHEBI:58702"/>
    </ligand>
</feature>
<protein>
    <recommendedName>
        <fullName evidence="7">3-phosphoshikimate 1-carboxyvinyltransferase</fullName>
        <ecNumber evidence="7">2.5.1.19</ecNumber>
    </recommendedName>
    <alternativeName>
        <fullName evidence="7">5-enolpyruvylshikimate-3-phosphate synthase</fullName>
        <shortName evidence="7">EPSP synthase</shortName>
        <shortName evidence="7">EPSPS</shortName>
    </alternativeName>
</protein>
<dbReference type="PROSITE" id="PS00104">
    <property type="entry name" value="EPSP_SYNTHASE_1"/>
    <property type="match status" value="1"/>
</dbReference>
<dbReference type="RefSeq" id="WP_020370430.1">
    <property type="nucleotide sequence ID" value="NZ_APJW01000003.1"/>
</dbReference>
<feature type="binding site" evidence="7">
    <location>
        <position position="403"/>
    </location>
    <ligand>
        <name>phosphoenolpyruvate</name>
        <dbReference type="ChEBI" id="CHEBI:58702"/>
    </ligand>
</feature>
<evidence type="ECO:0000259" key="8">
    <source>
        <dbReference type="Pfam" id="PF00275"/>
    </source>
</evidence>
<feature type="active site" description="Proton acceptor" evidence="7">
    <location>
        <position position="305"/>
    </location>
</feature>
<keyword evidence="7" id="KW-0963">Cytoplasm</keyword>
<dbReference type="InterPro" id="IPR036968">
    <property type="entry name" value="Enolpyruvate_Tfrase_sf"/>
</dbReference>
<keyword evidence="10" id="KW-1185">Reference proteome</keyword>
<feature type="binding site" evidence="7">
    <location>
        <position position="22"/>
    </location>
    <ligand>
        <name>3-phosphoshikimate</name>
        <dbReference type="ChEBI" id="CHEBI:145989"/>
    </ligand>
</feature>
<comment type="function">
    <text evidence="7">Catalyzes the transfer of the enolpyruvyl moiety of phosphoenolpyruvate (PEP) to the 5-hydroxyl of shikimate-3-phosphate (S3P) to produce enolpyruvyl shikimate-3-phosphate and inorganic phosphate.</text>
</comment>
<feature type="binding site" evidence="7">
    <location>
        <position position="120"/>
    </location>
    <ligand>
        <name>phosphoenolpyruvate</name>
        <dbReference type="ChEBI" id="CHEBI:58702"/>
    </ligand>
</feature>
<comment type="caution">
    <text evidence="7">Lacks conserved residue(s) required for the propagation of feature annotation.</text>
</comment>
<feature type="binding site" evidence="7">
    <location>
        <position position="377"/>
    </location>
    <ligand>
        <name>phosphoenolpyruvate</name>
        <dbReference type="ChEBI" id="CHEBI:58702"/>
    </ligand>
</feature>
<dbReference type="Pfam" id="PF00275">
    <property type="entry name" value="EPSP_synthase"/>
    <property type="match status" value="1"/>
</dbReference>
<dbReference type="InterPro" id="IPR006264">
    <property type="entry name" value="EPSP_synthase"/>
</dbReference>
<comment type="subunit">
    <text evidence="7">Monomer.</text>
</comment>
<sequence>MLIYKILPSSVCGNACIPPSKSHTLRAVLWAAVSQGNSYIYNYLPSPDTVSMILSCQKMGADISKHGSLLKIKGAKSPYFPEGTVIDAGNSGIAFRFLTAFAAIASENIVITGSEQLARRPIIPLIKALQNFGAKFTYQGNPLPFKISGPLSSGYTEICGSDSQYASALAIACSLSPGPFSFTIVNPKERPWFDLTLWWLDKMHIPYTNSETTYSFPGYAKPQSFTYTVPGDFSSASFIAAAALLSKSPYPTRLENLKVSDIQGDKELFFVLKNLGANILFEEDSITVYPSKFSGGVINMDPFIDALPILTVLCCFAESPSYLYNATGAKNKESDRILTITEELQKMGACIQPCHDGLLINPTPLYGASLNSHNDHRIAMALTIAAMYASSESLLHDTECINKTFPGFCYTMQSLQANIKEYYEDISMRSSSIRKDFIWKSSL</sequence>
<dbReference type="HAMAP" id="MF_00210">
    <property type="entry name" value="EPSP_synth"/>
    <property type="match status" value="1"/>
</dbReference>
<dbReference type="PANTHER" id="PTHR21090">
    <property type="entry name" value="AROM/DEHYDROQUINATE SYNTHASE"/>
    <property type="match status" value="1"/>
</dbReference>
<feature type="binding site" evidence="7">
    <location>
        <position position="164"/>
    </location>
    <ligand>
        <name>3-phosphoshikimate</name>
        <dbReference type="ChEBI" id="CHEBI:145989"/>
    </ligand>
</feature>
<feature type="binding site" evidence="7">
    <location>
        <position position="164"/>
    </location>
    <ligand>
        <name>phosphoenolpyruvate</name>
        <dbReference type="ChEBI" id="CHEBI:58702"/>
    </ligand>
</feature>
<evidence type="ECO:0000256" key="3">
    <source>
        <dbReference type="ARBA" id="ARBA00022605"/>
    </source>
</evidence>
<proteinExistence type="inferred from homology"/>
<evidence type="ECO:0000256" key="7">
    <source>
        <dbReference type="HAMAP-Rule" id="MF_00210"/>
    </source>
</evidence>
<evidence type="ECO:0000313" key="10">
    <source>
        <dbReference type="Proteomes" id="UP000016064"/>
    </source>
</evidence>
<dbReference type="InterPro" id="IPR013792">
    <property type="entry name" value="RNA3'P_cycl/enolpyr_Trfase_a/b"/>
</dbReference>
<keyword evidence="5 7" id="KW-0057">Aromatic amino acid biosynthesis</keyword>
<comment type="subcellular location">
    <subcellularLocation>
        <location evidence="7">Cytoplasm</location>
    </subcellularLocation>
</comment>
<dbReference type="Gene3D" id="3.65.10.10">
    <property type="entry name" value="Enolpyruvate transferase domain"/>
    <property type="match status" value="2"/>
</dbReference>
<evidence type="ECO:0000313" key="9">
    <source>
        <dbReference type="EMBL" id="EQM62495.1"/>
    </source>
</evidence>
<evidence type="ECO:0000256" key="4">
    <source>
        <dbReference type="ARBA" id="ARBA00022679"/>
    </source>
</evidence>
<feature type="binding site" evidence="7">
    <location>
        <position position="332"/>
    </location>
    <ligand>
        <name>3-phosphoshikimate</name>
        <dbReference type="ChEBI" id="CHEBI:145989"/>
    </ligand>
</feature>
<dbReference type="SUPFAM" id="SSF55205">
    <property type="entry name" value="EPT/RTPC-like"/>
    <property type="match status" value="1"/>
</dbReference>
<dbReference type="NCBIfam" id="TIGR01356">
    <property type="entry name" value="aroA"/>
    <property type="match status" value="1"/>
</dbReference>
<comment type="catalytic activity">
    <reaction evidence="6">
        <text>3-phosphoshikimate + phosphoenolpyruvate = 5-O-(1-carboxyvinyl)-3-phosphoshikimate + phosphate</text>
        <dbReference type="Rhea" id="RHEA:21256"/>
        <dbReference type="ChEBI" id="CHEBI:43474"/>
        <dbReference type="ChEBI" id="CHEBI:57701"/>
        <dbReference type="ChEBI" id="CHEBI:58702"/>
        <dbReference type="ChEBI" id="CHEBI:145989"/>
        <dbReference type="EC" id="2.5.1.19"/>
    </reaction>
    <physiologicalReaction direction="left-to-right" evidence="6">
        <dbReference type="Rhea" id="RHEA:21257"/>
    </physiologicalReaction>
</comment>
<feature type="binding site" evidence="7">
    <location>
        <position position="163"/>
    </location>
    <ligand>
        <name>3-phosphoshikimate</name>
        <dbReference type="ChEBI" id="CHEBI:145989"/>
    </ligand>
</feature>
<dbReference type="PIRSF" id="PIRSF000505">
    <property type="entry name" value="EPSPS"/>
    <property type="match status" value="1"/>
</dbReference>
<evidence type="ECO:0000256" key="5">
    <source>
        <dbReference type="ARBA" id="ARBA00023141"/>
    </source>
</evidence>
<dbReference type="CDD" id="cd01556">
    <property type="entry name" value="EPSP_synthase"/>
    <property type="match status" value="1"/>
</dbReference>
<dbReference type="PANTHER" id="PTHR21090:SF5">
    <property type="entry name" value="PENTAFUNCTIONAL AROM POLYPEPTIDE"/>
    <property type="match status" value="1"/>
</dbReference>
<dbReference type="InterPro" id="IPR001986">
    <property type="entry name" value="Enolpyruvate_Tfrase_dom"/>
</dbReference>
<evidence type="ECO:0000256" key="6">
    <source>
        <dbReference type="ARBA" id="ARBA00044633"/>
    </source>
</evidence>
<keyword evidence="3 7" id="KW-0028">Amino-acid biosynthesis</keyword>
<dbReference type="Proteomes" id="UP000016064">
    <property type="component" value="Unassembled WGS sequence"/>
</dbReference>
<reference evidence="9 10" key="1">
    <citation type="submission" date="2013-07" db="EMBL/GenBank/DDBJ databases">
        <title>Isolation of a new Chlamydia species from the feral Sacred Ibis (Threskiornis aethiopicus): Chlamydia ibidis.</title>
        <authorList>
            <person name="Vorimore F."/>
            <person name="Hsia R.-C."/>
            <person name="Huot-Creasy H."/>
            <person name="Bastian S."/>
            <person name="Deruyter L."/>
            <person name="Passet A."/>
            <person name="Sachse K."/>
            <person name="Bavoil P."/>
            <person name="Myers G."/>
            <person name="Laroucau K."/>
        </authorList>
    </citation>
    <scope>NUCLEOTIDE SEQUENCE [LARGE SCALE GENOMIC DNA]</scope>
    <source>
        <strain evidence="9 10">10-1398/6</strain>
    </source>
</reference>
<feature type="binding site" evidence="7">
    <location>
        <position position="336"/>
    </location>
    <ligand>
        <name>phosphoenolpyruvate</name>
        <dbReference type="ChEBI" id="CHEBI:58702"/>
    </ligand>
</feature>
<comment type="pathway">
    <text evidence="1 7">Metabolic intermediate biosynthesis; chorismate biosynthesis; chorismate from D-erythrose 4-phosphate and phosphoenolpyruvate: step 6/7.</text>
</comment>
<dbReference type="EMBL" id="APJW01000003">
    <property type="protein sequence ID" value="EQM62495.1"/>
    <property type="molecule type" value="Genomic_DNA"/>
</dbReference>
<organism evidence="9 10">
    <name type="scientific">Chlamydia ibidis 10-1398/6</name>
    <dbReference type="NCBI Taxonomy" id="1046581"/>
    <lineage>
        <taxon>Bacteria</taxon>
        <taxon>Pseudomonadati</taxon>
        <taxon>Chlamydiota</taxon>
        <taxon>Chlamydiia</taxon>
        <taxon>Chlamydiales</taxon>
        <taxon>Chlamydiaceae</taxon>
        <taxon>Chlamydia/Chlamydophila group</taxon>
        <taxon>Chlamydia</taxon>
    </lineage>
</organism>
<name>A0ABN0MYZ4_9CHLA</name>
<feature type="domain" description="Enolpyruvate transferase" evidence="8">
    <location>
        <begin position="10"/>
        <end position="410"/>
    </location>
</feature>